<keyword evidence="2" id="KW-1185">Reference proteome</keyword>
<protein>
    <submittedName>
        <fullName evidence="1">Uncharacterized protein</fullName>
    </submittedName>
</protein>
<organism evidence="1 2">
    <name type="scientific">Zophobas morio</name>
    <dbReference type="NCBI Taxonomy" id="2755281"/>
    <lineage>
        <taxon>Eukaryota</taxon>
        <taxon>Metazoa</taxon>
        <taxon>Ecdysozoa</taxon>
        <taxon>Arthropoda</taxon>
        <taxon>Hexapoda</taxon>
        <taxon>Insecta</taxon>
        <taxon>Pterygota</taxon>
        <taxon>Neoptera</taxon>
        <taxon>Endopterygota</taxon>
        <taxon>Coleoptera</taxon>
        <taxon>Polyphaga</taxon>
        <taxon>Cucujiformia</taxon>
        <taxon>Tenebrionidae</taxon>
        <taxon>Zophobas</taxon>
    </lineage>
</organism>
<dbReference type="AlphaFoldDB" id="A0AA38M5L3"/>
<name>A0AA38M5L3_9CUCU</name>
<evidence type="ECO:0000313" key="2">
    <source>
        <dbReference type="Proteomes" id="UP001168821"/>
    </source>
</evidence>
<dbReference type="Proteomes" id="UP001168821">
    <property type="component" value="Unassembled WGS sequence"/>
</dbReference>
<evidence type="ECO:0000313" key="1">
    <source>
        <dbReference type="EMBL" id="KAJ3643869.1"/>
    </source>
</evidence>
<accession>A0AA38M5L3</accession>
<gene>
    <name evidence="1" type="ORF">Zmor_026553</name>
</gene>
<proteinExistence type="predicted"/>
<dbReference type="EMBL" id="JALNTZ010000008">
    <property type="protein sequence ID" value="KAJ3643869.1"/>
    <property type="molecule type" value="Genomic_DNA"/>
</dbReference>
<reference evidence="1" key="1">
    <citation type="journal article" date="2023" name="G3 (Bethesda)">
        <title>Whole genome assemblies of Zophobas morio and Tenebrio molitor.</title>
        <authorList>
            <person name="Kaur S."/>
            <person name="Stinson S.A."/>
            <person name="diCenzo G.C."/>
        </authorList>
    </citation>
    <scope>NUCLEOTIDE SEQUENCE</scope>
    <source>
        <strain evidence="1">QUZm001</strain>
    </source>
</reference>
<sequence>MPIKKPSVLAPSWESRLRREYTCCGTSKSRVTHKWGYCLASIHRQRGTRRGRHSSHRESEPKPDFSLIPVPYFEIVPAFRHTSSRRIIESDWNVLEFSGTGALGLMGTCARFLSFCFVRKAAFRRVIERVAVRRQVPDLIWPPPRLHSASA</sequence>
<comment type="caution">
    <text evidence="1">The sequence shown here is derived from an EMBL/GenBank/DDBJ whole genome shotgun (WGS) entry which is preliminary data.</text>
</comment>